<dbReference type="InterPro" id="IPR023324">
    <property type="entry name" value="BH2638-like_sf"/>
</dbReference>
<dbReference type="Pfam" id="PF05256">
    <property type="entry name" value="UPF0223"/>
    <property type="match status" value="1"/>
</dbReference>
<dbReference type="EMBL" id="CP069486">
    <property type="protein sequence ID" value="QRO85219.1"/>
    <property type="molecule type" value="Genomic_DNA"/>
</dbReference>
<name>A0A2T4PUS7_9STAP</name>
<reference evidence="1 3" key="1">
    <citation type="journal article" date="2016" name="Front. Microbiol.">
        <title>Comprehensive Phylogenetic Analysis of Bovine Non-aureus Staphylococci Species Based on Whole-Genome Sequencing.</title>
        <authorList>
            <person name="Naushad S."/>
            <person name="Barkema H.W."/>
            <person name="Luby C."/>
            <person name="Condas L.A."/>
            <person name="Nobrega D.B."/>
            <person name="Carson D.A."/>
            <person name="De Buck J."/>
        </authorList>
    </citation>
    <scope>NUCLEOTIDE SEQUENCE [LARGE SCALE GENOMIC DNA]</scope>
    <source>
        <strain evidence="1 3">SNUC 2204</strain>
    </source>
</reference>
<sequence>MEYSYPIDVDWTQEEILQVIEFFNHIEDAYESSTDKEQFKRAYKNFKKIVPGKSDENNIYKEFKEVSGYDGYKAVKALNENNEESNITIK</sequence>
<dbReference type="STRING" id="1167632.GCA_000286335_00599"/>
<dbReference type="Proteomes" id="UP000627155">
    <property type="component" value="Chromosome"/>
</dbReference>
<dbReference type="AlphaFoldDB" id="A0A2T4PUS7"/>
<dbReference type="OrthoDB" id="1649074at2"/>
<dbReference type="Proteomes" id="UP000241209">
    <property type="component" value="Unassembled WGS sequence"/>
</dbReference>
<organism evidence="1 3">
    <name type="scientific">Mammaliicoccus vitulinus</name>
    <dbReference type="NCBI Taxonomy" id="71237"/>
    <lineage>
        <taxon>Bacteria</taxon>
        <taxon>Bacillati</taxon>
        <taxon>Bacillota</taxon>
        <taxon>Bacilli</taxon>
        <taxon>Bacillales</taxon>
        <taxon>Staphylococcaceae</taxon>
        <taxon>Mammaliicoccus</taxon>
    </lineage>
</organism>
<evidence type="ECO:0000313" key="1">
    <source>
        <dbReference type="EMBL" id="PTI30176.1"/>
    </source>
</evidence>
<dbReference type="Gene3D" id="1.10.220.80">
    <property type="entry name" value="BH2638-like"/>
    <property type="match status" value="1"/>
</dbReference>
<reference evidence="1" key="2">
    <citation type="submission" date="2018-03" db="EMBL/GenBank/DDBJ databases">
        <authorList>
            <person name="Keele B.F."/>
        </authorList>
    </citation>
    <scope>NUCLEOTIDE SEQUENCE</scope>
    <source>
        <strain evidence="1">SNUC 2204</strain>
    </source>
</reference>
<evidence type="ECO:0000313" key="2">
    <source>
        <dbReference type="EMBL" id="QRO85219.1"/>
    </source>
</evidence>
<dbReference type="EMBL" id="PZFK01000007">
    <property type="protein sequence ID" value="PTI30176.1"/>
    <property type="molecule type" value="Genomic_DNA"/>
</dbReference>
<keyword evidence="4" id="KW-1185">Reference proteome</keyword>
<accession>A0A2T4PUS7</accession>
<dbReference type="NCBIfam" id="NF003353">
    <property type="entry name" value="PRK04387.1"/>
    <property type="match status" value="1"/>
</dbReference>
<dbReference type="RefSeq" id="WP_016911309.1">
    <property type="nucleotide sequence ID" value="NZ_BMDF01000003.1"/>
</dbReference>
<dbReference type="PIRSF" id="PIRSF037260">
    <property type="entry name" value="UPF0223"/>
    <property type="match status" value="1"/>
</dbReference>
<evidence type="ECO:0000313" key="4">
    <source>
        <dbReference type="Proteomes" id="UP000627155"/>
    </source>
</evidence>
<dbReference type="SUPFAM" id="SSF158504">
    <property type="entry name" value="BH2638-like"/>
    <property type="match status" value="1"/>
</dbReference>
<gene>
    <name evidence="1" type="ORF">BU072_04570</name>
    <name evidence="2" type="ORF">I6J37_00500</name>
</gene>
<evidence type="ECO:0000313" key="3">
    <source>
        <dbReference type="Proteomes" id="UP000241209"/>
    </source>
</evidence>
<protein>
    <submittedName>
        <fullName evidence="2">UPF0223 family protein</fullName>
    </submittedName>
</protein>
<dbReference type="GeneID" id="64115994"/>
<reference evidence="2 4" key="3">
    <citation type="submission" date="2021-02" db="EMBL/GenBank/DDBJ databases">
        <title>FDA dAtabase for Regulatory Grade micrObial Sequences (FDA-ARGOS): Supporting development and validation of Infectious Disease Dx tests.</title>
        <authorList>
            <person name="Sproer C."/>
            <person name="Gronow S."/>
            <person name="Severitt S."/>
            <person name="Schroder I."/>
            <person name="Tallon L."/>
            <person name="Sadzewicz L."/>
            <person name="Zhao X."/>
            <person name="Boylan J."/>
            <person name="Ott S."/>
            <person name="Bowen H."/>
            <person name="Vavikolanu K."/>
            <person name="Mehta A."/>
            <person name="Aluvathingal J."/>
            <person name="Nadendla S."/>
            <person name="Lowell S."/>
            <person name="Myers T."/>
            <person name="Yan Y."/>
            <person name="Sichtig H."/>
        </authorList>
    </citation>
    <scope>NUCLEOTIDE SEQUENCE [LARGE SCALE GENOMIC DNA]</scope>
    <source>
        <strain evidence="2 4">FDAARGOS_1207</strain>
    </source>
</reference>
<dbReference type="InterPro" id="IPR007920">
    <property type="entry name" value="UPF0223"/>
</dbReference>
<proteinExistence type="predicted"/>